<organism evidence="1 2">
    <name type="scientific">Entomophthora muscae</name>
    <dbReference type="NCBI Taxonomy" id="34485"/>
    <lineage>
        <taxon>Eukaryota</taxon>
        <taxon>Fungi</taxon>
        <taxon>Fungi incertae sedis</taxon>
        <taxon>Zoopagomycota</taxon>
        <taxon>Entomophthoromycotina</taxon>
        <taxon>Entomophthoromycetes</taxon>
        <taxon>Entomophthorales</taxon>
        <taxon>Entomophthoraceae</taxon>
        <taxon>Entomophthora</taxon>
    </lineage>
</organism>
<reference evidence="1" key="1">
    <citation type="submission" date="2022-04" db="EMBL/GenBank/DDBJ databases">
        <title>Genome of the entomopathogenic fungus Entomophthora muscae.</title>
        <authorList>
            <person name="Elya C."/>
            <person name="Lovett B.R."/>
            <person name="Lee E."/>
            <person name="Macias A.M."/>
            <person name="Hajek A.E."/>
            <person name="De Bivort B.L."/>
            <person name="Kasson M.T."/>
            <person name="De Fine Licht H.H."/>
            <person name="Stajich J.E."/>
        </authorList>
    </citation>
    <scope>NUCLEOTIDE SEQUENCE</scope>
    <source>
        <strain evidence="1">Berkeley</strain>
    </source>
</reference>
<accession>A0ACC2SJC5</accession>
<keyword evidence="1" id="KW-0645">Protease</keyword>
<keyword evidence="1" id="KW-0472">Membrane</keyword>
<evidence type="ECO:0000313" key="1">
    <source>
        <dbReference type="EMBL" id="KAJ9062438.1"/>
    </source>
</evidence>
<dbReference type="Proteomes" id="UP001165960">
    <property type="component" value="Unassembled WGS sequence"/>
</dbReference>
<gene>
    <name evidence="1" type="primary">TMPRSS3_2</name>
    <name evidence="1" type="ORF">DSO57_1010686</name>
</gene>
<comment type="caution">
    <text evidence="1">The sequence shown here is derived from an EMBL/GenBank/DDBJ whole genome shotgun (WGS) entry which is preliminary data.</text>
</comment>
<proteinExistence type="predicted"/>
<keyword evidence="2" id="KW-1185">Reference proteome</keyword>
<keyword evidence="1" id="KW-0378">Hydrolase</keyword>
<dbReference type="EMBL" id="QTSX02005006">
    <property type="protein sequence ID" value="KAJ9062438.1"/>
    <property type="molecule type" value="Genomic_DNA"/>
</dbReference>
<sequence>MRTGKWGMKHGLVFALLSGFAYGHANVTMAMNRIVGGNEVTPPFKYPWMVSLKRTGRHWCGGALYTPNTVISAAHCVADKMELWTVEVHRHNLKASMEQENGISYRVIDRIVHSSYKKTSNAYDIAIWKTDAPPRFVAFFRLDDGKWSSSSEQPLVVIGWGTTSSGGAASPQLREVVLPLIDDDVCKRAYPGVDARSQFCAGFLAGGRDSCQGDSGGPIVTSDGQYAVLVGVVSWGKGCAQKNYPGVYTRISSVIGFILKHTQ</sequence>
<keyword evidence="1" id="KW-0812">Transmembrane</keyword>
<name>A0ACC2SJC5_9FUNG</name>
<protein>
    <submittedName>
        <fullName evidence="1">Transmembrane protease serine 3</fullName>
    </submittedName>
</protein>
<evidence type="ECO:0000313" key="2">
    <source>
        <dbReference type="Proteomes" id="UP001165960"/>
    </source>
</evidence>